<dbReference type="InterPro" id="IPR009056">
    <property type="entry name" value="Cyt_c-like_dom"/>
</dbReference>
<keyword evidence="1 4" id="KW-0349">Heme</keyword>
<keyword evidence="2 4" id="KW-0479">Metal-binding</keyword>
<dbReference type="EMBL" id="JACHXR010000004">
    <property type="protein sequence ID" value="MBB3230941.1"/>
    <property type="molecule type" value="Genomic_DNA"/>
</dbReference>
<accession>A0A7W5EUF7</accession>
<dbReference type="PANTHER" id="PTHR40394">
    <property type="entry name" value="LIPOPROTEIN-RELATED"/>
    <property type="match status" value="1"/>
</dbReference>
<dbReference type="Proteomes" id="UP000518892">
    <property type="component" value="Unassembled WGS sequence"/>
</dbReference>
<evidence type="ECO:0000256" key="5">
    <source>
        <dbReference type="SAM" id="MobiDB-lite"/>
    </source>
</evidence>
<gene>
    <name evidence="7" type="ORF">FHR97_001793</name>
</gene>
<dbReference type="Gene3D" id="1.10.760.10">
    <property type="entry name" value="Cytochrome c-like domain"/>
    <property type="match status" value="1"/>
</dbReference>
<evidence type="ECO:0000313" key="8">
    <source>
        <dbReference type="Proteomes" id="UP000518892"/>
    </source>
</evidence>
<dbReference type="Pfam" id="PF13442">
    <property type="entry name" value="Cytochrome_CBB3"/>
    <property type="match status" value="1"/>
</dbReference>
<evidence type="ECO:0000313" key="7">
    <source>
        <dbReference type="EMBL" id="MBB3230941.1"/>
    </source>
</evidence>
<proteinExistence type="predicted"/>
<dbReference type="PROSITE" id="PS51257">
    <property type="entry name" value="PROKAR_LIPOPROTEIN"/>
    <property type="match status" value="1"/>
</dbReference>
<dbReference type="RefSeq" id="WP_183383443.1">
    <property type="nucleotide sequence ID" value="NZ_JACHXR010000004.1"/>
</dbReference>
<feature type="domain" description="Cytochrome c" evidence="6">
    <location>
        <begin position="75"/>
        <end position="160"/>
    </location>
</feature>
<feature type="region of interest" description="Disordered" evidence="5">
    <location>
        <begin position="168"/>
        <end position="188"/>
    </location>
</feature>
<dbReference type="AlphaFoldDB" id="A0A7W5EUF7"/>
<keyword evidence="3 4" id="KW-0408">Iron</keyword>
<evidence type="ECO:0000259" key="6">
    <source>
        <dbReference type="PROSITE" id="PS51007"/>
    </source>
</evidence>
<dbReference type="PANTHER" id="PTHR40394:SF2">
    <property type="entry name" value="QUINOL:CYTOCHROME C OXIDOREDUCTASE MEMBRANE PROTEIN"/>
    <property type="match status" value="1"/>
</dbReference>
<evidence type="ECO:0000256" key="1">
    <source>
        <dbReference type="ARBA" id="ARBA00022617"/>
    </source>
</evidence>
<reference evidence="7 8" key="1">
    <citation type="submission" date="2020-08" db="EMBL/GenBank/DDBJ databases">
        <title>Genomic Encyclopedia of Type Strains, Phase III (KMG-III): the genomes of soil and plant-associated and newly described type strains.</title>
        <authorList>
            <person name="Whitman W."/>
        </authorList>
    </citation>
    <scope>NUCLEOTIDE SEQUENCE [LARGE SCALE GENOMIC DNA]</scope>
    <source>
        <strain evidence="7 8">CECT 7744</strain>
    </source>
</reference>
<dbReference type="InterPro" id="IPR036909">
    <property type="entry name" value="Cyt_c-like_dom_sf"/>
</dbReference>
<protein>
    <submittedName>
        <fullName evidence="7">Mono/diheme cytochrome c family protein</fullName>
    </submittedName>
</protein>
<comment type="caution">
    <text evidence="7">The sequence shown here is derived from an EMBL/GenBank/DDBJ whole genome shotgun (WGS) entry which is preliminary data.</text>
</comment>
<dbReference type="PROSITE" id="PS51007">
    <property type="entry name" value="CYTC"/>
    <property type="match status" value="1"/>
</dbReference>
<evidence type="ECO:0000256" key="2">
    <source>
        <dbReference type="ARBA" id="ARBA00022723"/>
    </source>
</evidence>
<organism evidence="7 8">
    <name type="scientific">Halomonas stenophila</name>
    <dbReference type="NCBI Taxonomy" id="795312"/>
    <lineage>
        <taxon>Bacteria</taxon>
        <taxon>Pseudomonadati</taxon>
        <taxon>Pseudomonadota</taxon>
        <taxon>Gammaproteobacteria</taxon>
        <taxon>Oceanospirillales</taxon>
        <taxon>Halomonadaceae</taxon>
        <taxon>Halomonas</taxon>
    </lineage>
</organism>
<dbReference type="GO" id="GO:0046872">
    <property type="term" value="F:metal ion binding"/>
    <property type="evidence" value="ECO:0007669"/>
    <property type="project" value="UniProtKB-KW"/>
</dbReference>
<name>A0A7W5EUF7_9GAMM</name>
<evidence type="ECO:0000256" key="4">
    <source>
        <dbReference type="PROSITE-ProRule" id="PRU00433"/>
    </source>
</evidence>
<dbReference type="SUPFAM" id="SSF46626">
    <property type="entry name" value="Cytochrome c"/>
    <property type="match status" value="1"/>
</dbReference>
<keyword evidence="8" id="KW-1185">Reference proteome</keyword>
<evidence type="ECO:0000256" key="3">
    <source>
        <dbReference type="ARBA" id="ARBA00023004"/>
    </source>
</evidence>
<dbReference type="GO" id="GO:0020037">
    <property type="term" value="F:heme binding"/>
    <property type="evidence" value="ECO:0007669"/>
    <property type="project" value="InterPro"/>
</dbReference>
<sequence length="188" mass="20723">MLVAAPKPLLATLLALGLAACDQPRMEDQAKYETYEAAPGWPNDQAAREPVAGTVARDASLAPVPETLPMPLTAELLERGQARYDIFCSPCHARTGTGDGMVVQRGLPAPPSLHDERLRQAPLRHFYAVISDGFGVMYAYRDRVPPEDRWAIAAYIRALQLARHARLDDVPDDERPQLTGDRRAEQTP</sequence>
<dbReference type="GO" id="GO:0009055">
    <property type="term" value="F:electron transfer activity"/>
    <property type="evidence" value="ECO:0007669"/>
    <property type="project" value="InterPro"/>
</dbReference>